<feature type="domain" description="4Fe-4S ferredoxin-type" evidence="7">
    <location>
        <begin position="1"/>
        <end position="29"/>
    </location>
</feature>
<evidence type="ECO:0000256" key="4">
    <source>
        <dbReference type="ARBA" id="ARBA00023004"/>
    </source>
</evidence>
<comment type="function">
    <text evidence="6">Ferredoxins are iron-sulfur proteins that transfer electrons in a wide variety of metabolic reactions.</text>
</comment>
<dbReference type="GO" id="GO:0005506">
    <property type="term" value="F:iron ion binding"/>
    <property type="evidence" value="ECO:0007669"/>
    <property type="project" value="UniProtKB-UniRule"/>
</dbReference>
<keyword evidence="4 6" id="KW-0408">Iron</keyword>
<dbReference type="GO" id="GO:0051536">
    <property type="term" value="F:iron-sulfur cluster binding"/>
    <property type="evidence" value="ECO:0007669"/>
    <property type="project" value="UniProtKB-KW"/>
</dbReference>
<evidence type="ECO:0000256" key="3">
    <source>
        <dbReference type="ARBA" id="ARBA00022982"/>
    </source>
</evidence>
<accession>A0A257LT96</accession>
<proteinExistence type="predicted"/>
<dbReference type="PROSITE" id="PS51379">
    <property type="entry name" value="4FE4S_FER_2"/>
    <property type="match status" value="2"/>
</dbReference>
<dbReference type="GO" id="GO:0009055">
    <property type="term" value="F:electron transfer activity"/>
    <property type="evidence" value="ECO:0007669"/>
    <property type="project" value="UniProtKB-UniRule"/>
</dbReference>
<organism evidence="8 9">
    <name type="scientific">candidate division WOR-3 bacterium 4484_18</name>
    <dbReference type="NCBI Taxonomy" id="2020626"/>
    <lineage>
        <taxon>Bacteria</taxon>
        <taxon>Bacteria division WOR-3</taxon>
    </lineage>
</organism>
<dbReference type="Gene3D" id="3.30.70.20">
    <property type="match status" value="1"/>
</dbReference>
<dbReference type="PANTHER" id="PTHR36923">
    <property type="entry name" value="FERREDOXIN"/>
    <property type="match status" value="1"/>
</dbReference>
<dbReference type="InterPro" id="IPR001080">
    <property type="entry name" value="3Fe4S_ferredoxin"/>
</dbReference>
<evidence type="ECO:0000313" key="9">
    <source>
        <dbReference type="Proteomes" id="UP000216312"/>
    </source>
</evidence>
<dbReference type="PROSITE" id="PS00198">
    <property type="entry name" value="4FE4S_FER_1"/>
    <property type="match status" value="1"/>
</dbReference>
<name>A0A257LT96_UNCW3</name>
<reference evidence="9" key="1">
    <citation type="submission" date="2017-07" db="EMBL/GenBank/DDBJ databases">
        <title>Novel pathways for hydrocarbon cycling and metabolic interdependencies in hydrothermal sediment communities.</title>
        <authorList>
            <person name="Dombrowski N."/>
            <person name="Seitz K."/>
            <person name="Teske A."/>
            <person name="Baker B."/>
        </authorList>
    </citation>
    <scope>NUCLEOTIDE SEQUENCE [LARGE SCALE GENOMIC DNA]</scope>
</reference>
<dbReference type="AlphaFoldDB" id="A0A257LT96"/>
<gene>
    <name evidence="8" type="ORF">CGW93_04440</name>
</gene>
<evidence type="ECO:0000256" key="2">
    <source>
        <dbReference type="ARBA" id="ARBA00022723"/>
    </source>
</evidence>
<dbReference type="Proteomes" id="UP000216312">
    <property type="component" value="Unassembled WGS sequence"/>
</dbReference>
<feature type="domain" description="4Fe-4S ferredoxin-type" evidence="7">
    <location>
        <begin position="30"/>
        <end position="60"/>
    </location>
</feature>
<comment type="caution">
    <text evidence="8">The sequence shown here is derived from an EMBL/GenBank/DDBJ whole genome shotgun (WGS) entry which is preliminary data.</text>
</comment>
<dbReference type="EMBL" id="NMUJ01000065">
    <property type="protein sequence ID" value="OYV02650.1"/>
    <property type="molecule type" value="Genomic_DNA"/>
</dbReference>
<protein>
    <recommendedName>
        <fullName evidence="6">Ferredoxin</fullName>
    </recommendedName>
</protein>
<evidence type="ECO:0000256" key="5">
    <source>
        <dbReference type="ARBA" id="ARBA00023014"/>
    </source>
</evidence>
<dbReference type="InterPro" id="IPR051269">
    <property type="entry name" value="Fe-S_cluster_ET"/>
</dbReference>
<keyword evidence="5 6" id="KW-0411">Iron-sulfur</keyword>
<dbReference type="PRINTS" id="PR00352">
    <property type="entry name" value="3FE4SFRDOXIN"/>
</dbReference>
<evidence type="ECO:0000313" key="8">
    <source>
        <dbReference type="EMBL" id="OYV02650.1"/>
    </source>
</evidence>
<dbReference type="InterPro" id="IPR017896">
    <property type="entry name" value="4Fe4S_Fe-S-bd"/>
</dbReference>
<dbReference type="PANTHER" id="PTHR36923:SF3">
    <property type="entry name" value="FERREDOXIN"/>
    <property type="match status" value="1"/>
</dbReference>
<keyword evidence="3 6" id="KW-0249">Electron transport</keyword>
<sequence length="60" mass="6326">MRVTIDEDACIGCGVCEAMCPEVFKVEGDKAKVINSEGCNGCNCQEVAESCPTQAIIIEA</sequence>
<keyword evidence="2 6" id="KW-0479">Metal-binding</keyword>
<evidence type="ECO:0000256" key="1">
    <source>
        <dbReference type="ARBA" id="ARBA00022448"/>
    </source>
</evidence>
<dbReference type="InterPro" id="IPR017900">
    <property type="entry name" value="4Fe4S_Fe_S_CS"/>
</dbReference>
<evidence type="ECO:0000259" key="7">
    <source>
        <dbReference type="PROSITE" id="PS51379"/>
    </source>
</evidence>
<dbReference type="SUPFAM" id="SSF54862">
    <property type="entry name" value="4Fe-4S ferredoxins"/>
    <property type="match status" value="1"/>
</dbReference>
<dbReference type="Pfam" id="PF13370">
    <property type="entry name" value="Fer4_13"/>
    <property type="match status" value="1"/>
</dbReference>
<keyword evidence="1 6" id="KW-0813">Transport</keyword>
<evidence type="ECO:0000256" key="6">
    <source>
        <dbReference type="RuleBase" id="RU368020"/>
    </source>
</evidence>